<evidence type="ECO:0000256" key="2">
    <source>
        <dbReference type="ARBA" id="ARBA00022695"/>
    </source>
</evidence>
<evidence type="ECO:0000256" key="6">
    <source>
        <dbReference type="ARBA" id="ARBA00022918"/>
    </source>
</evidence>
<dbReference type="Gene3D" id="3.30.420.10">
    <property type="entry name" value="Ribonuclease H-like superfamily/Ribonuclease H"/>
    <property type="match status" value="1"/>
</dbReference>
<evidence type="ECO:0000256" key="3">
    <source>
        <dbReference type="ARBA" id="ARBA00022722"/>
    </source>
</evidence>
<organism evidence="10">
    <name type="scientific">Perkinsus marinus (strain ATCC 50983 / TXsc)</name>
    <dbReference type="NCBI Taxonomy" id="423536"/>
    <lineage>
        <taxon>Eukaryota</taxon>
        <taxon>Sar</taxon>
        <taxon>Alveolata</taxon>
        <taxon>Perkinsozoa</taxon>
        <taxon>Perkinsea</taxon>
        <taxon>Perkinsida</taxon>
        <taxon>Perkinsidae</taxon>
        <taxon>Perkinsus</taxon>
    </lineage>
</organism>
<dbReference type="SUPFAM" id="SSF56672">
    <property type="entry name" value="DNA/RNA polymerases"/>
    <property type="match status" value="1"/>
</dbReference>
<reference evidence="9 10" key="1">
    <citation type="submission" date="2008-07" db="EMBL/GenBank/DDBJ databases">
        <authorList>
            <person name="El-Sayed N."/>
            <person name="Caler E."/>
            <person name="Inman J."/>
            <person name="Amedeo P."/>
            <person name="Hass B."/>
            <person name="Wortman J."/>
        </authorList>
    </citation>
    <scope>NUCLEOTIDE SEQUENCE [LARGE SCALE GENOMIC DNA]</scope>
    <source>
        <strain evidence="10">ATCC 50983 / TXsc</strain>
    </source>
</reference>
<keyword evidence="2" id="KW-0548">Nucleotidyltransferase</keyword>
<feature type="domain" description="Integrase catalytic" evidence="8">
    <location>
        <begin position="903"/>
        <end position="1075"/>
    </location>
</feature>
<dbReference type="InterPro" id="IPR043502">
    <property type="entry name" value="DNA/RNA_pol_sf"/>
</dbReference>
<dbReference type="InterPro" id="IPR012337">
    <property type="entry name" value="RNaseH-like_sf"/>
</dbReference>
<evidence type="ECO:0000313" key="10">
    <source>
        <dbReference type="Proteomes" id="UP000007800"/>
    </source>
</evidence>
<dbReference type="InterPro" id="IPR041588">
    <property type="entry name" value="Integrase_H2C2"/>
</dbReference>
<dbReference type="Pfam" id="PF05380">
    <property type="entry name" value="Peptidase_A17"/>
    <property type="match status" value="1"/>
</dbReference>
<keyword evidence="4" id="KW-0255">Endonuclease</keyword>
<dbReference type="InterPro" id="IPR050951">
    <property type="entry name" value="Retrovirus_Pol_polyprotein"/>
</dbReference>
<evidence type="ECO:0000259" key="8">
    <source>
        <dbReference type="PROSITE" id="PS50994"/>
    </source>
</evidence>
<evidence type="ECO:0000256" key="4">
    <source>
        <dbReference type="ARBA" id="ARBA00022759"/>
    </source>
</evidence>
<dbReference type="GO" id="GO:0003676">
    <property type="term" value="F:nucleic acid binding"/>
    <property type="evidence" value="ECO:0007669"/>
    <property type="project" value="InterPro"/>
</dbReference>
<accession>C5KK93</accession>
<protein>
    <recommendedName>
        <fullName evidence="8">Integrase catalytic domain-containing protein</fullName>
    </recommendedName>
</protein>
<dbReference type="Proteomes" id="UP000007800">
    <property type="component" value="Unassembled WGS sequence"/>
</dbReference>
<evidence type="ECO:0000313" key="9">
    <source>
        <dbReference type="EMBL" id="EER15005.1"/>
    </source>
</evidence>
<dbReference type="InterPro" id="IPR001584">
    <property type="entry name" value="Integrase_cat-core"/>
</dbReference>
<sequence length="1223" mass="136913">MSTETQPGALYTDFNFLSHDSTPHKVRVMVDTGSSRSYISLKTVGPLRDSIIKLIDTKNPKTTTKKPPTEIFSGVAADGELPVLQPVSSSSQAQTTSVSSPMPDHTTTTTTSTIHSINADTTVDPPPVQPAPTSSYDLANYVADYFTTIVAYTAVGNLATHDSVADSDPCPPPDVAVDTLTVVPQPDGSFKHYHRLPWKSTARPSTSLAGVQARTEAQLRRLSSHDRQHYDDCIQDLLQRGAIRRLQPTESPHWAMCHFGVRGHALSTTPLRPVFTGTQIGKFLLRPKGNVTINVINPLLLLRTNLHYHIEDLSKAFYSMYVFADEELWLCFWYRRAWHCFTKCPMGIAPSTGFLATSIETILTDLQRHHYARPIPTITHVDDITQVFRSKEEREDTHDLNVKHFGNHNFHMNSPKRITDDSRRERALGVWIDENDAITLYSIPPLGNFDSTDYDPVKGRRPSWPADDVDLGNGNAPSEPLTVQQAFSYVCGCYDPLGLAAETTTRQRILLRQTLALGLTNNDIVPTEISAQLLQCRRHLCNMKPQPRYVTPYLDANSNPIYFACVDASSQAVGLTITARGHDRVIAHSLLVPRSKALWTVVRLELQAIILSIPYIDQFVDAFKHNDKLPRIIICSDSLVNVQRLNSIREPSGDLNNWDKSNIHKARQLLKQRGYQLCHLKGTANPADPISRGLPVQLRCDTEPKYYDSTYLQKWIINVVDSTHSATAPPCTVTSTNVTSNDANDAEGDNTNNQDNPVVVSLPQVGYSVDVLKEAQHSDPHISAIIASLGNRQQLLNLRVQLKYYFLDSDGLLRYYPHHEKLPRLQTDCPVVIPSSGARALWSRLHEAHNHPGSGSGLRRLQRLVIWHRMPRDVRRWTSQCIICLRSRRERQARNTVNQFRIKSTRPLEVINIDYCGPYHGTSGSPVALVAVCAATGFVYGRLLPDRKLSTLIHYLFLLFNENGYPSILCCDRDSTILAAVNHLASWGITVATIPAYSVRLAWWERVHRQLHDHMRCYILNQQAALQQNGDPTPPPPTYADTEKALASSIMAINETPHGPGGLGVTPNMMVHSNGNAMLPNSLVLNDTNSDEASHYVKRLILTPITDETTVQQLRQGMALSLQQYLRLARLPDLKRHDGPTRYQVPIDHPSSRLKSGDPCFYWRPRAHKLSSSWLPATFIARLPDTNFAVLEKPSGQRITEYFFNVMCIRTSEELSTAASTTS</sequence>
<dbReference type="InterPro" id="IPR036397">
    <property type="entry name" value="RNaseH_sf"/>
</dbReference>
<dbReference type="Pfam" id="PF17921">
    <property type="entry name" value="Integrase_H2C2"/>
    <property type="match status" value="1"/>
</dbReference>
<dbReference type="PANTHER" id="PTHR37984:SF5">
    <property type="entry name" value="PROTEIN NYNRIN-LIKE"/>
    <property type="match status" value="1"/>
</dbReference>
<dbReference type="InterPro" id="IPR001969">
    <property type="entry name" value="Aspartic_peptidase_AS"/>
</dbReference>
<dbReference type="GO" id="GO:0003964">
    <property type="term" value="F:RNA-directed DNA polymerase activity"/>
    <property type="evidence" value="ECO:0007669"/>
    <property type="project" value="UniProtKB-KW"/>
</dbReference>
<evidence type="ECO:0000256" key="1">
    <source>
        <dbReference type="ARBA" id="ARBA00022679"/>
    </source>
</evidence>
<evidence type="ECO:0000256" key="7">
    <source>
        <dbReference type="SAM" id="MobiDB-lite"/>
    </source>
</evidence>
<feature type="compositionally biased region" description="Low complexity" evidence="7">
    <location>
        <begin position="87"/>
        <end position="117"/>
    </location>
</feature>
<dbReference type="PROSITE" id="PS50994">
    <property type="entry name" value="INTEGRASE"/>
    <property type="match status" value="1"/>
</dbReference>
<dbReference type="PROSITE" id="PS00141">
    <property type="entry name" value="ASP_PROTEASE"/>
    <property type="match status" value="1"/>
</dbReference>
<dbReference type="GO" id="GO:0006508">
    <property type="term" value="P:proteolysis"/>
    <property type="evidence" value="ECO:0007669"/>
    <property type="project" value="InterPro"/>
</dbReference>
<name>C5KK93_PERM5</name>
<dbReference type="AlphaFoldDB" id="C5KK93"/>
<dbReference type="SUPFAM" id="SSF53098">
    <property type="entry name" value="Ribonuclease H-like"/>
    <property type="match status" value="1"/>
</dbReference>
<dbReference type="InterPro" id="IPR043128">
    <property type="entry name" value="Rev_trsase/Diguanyl_cyclase"/>
</dbReference>
<keyword evidence="3" id="KW-0540">Nuclease</keyword>
<dbReference type="Gene3D" id="1.10.340.70">
    <property type="match status" value="1"/>
</dbReference>
<keyword evidence="10" id="KW-1185">Reference proteome</keyword>
<keyword evidence="5" id="KW-0378">Hydrolase</keyword>
<gene>
    <name evidence="9" type="ORF">Pmar_PMAR023328</name>
</gene>
<dbReference type="Gene3D" id="3.30.70.270">
    <property type="match status" value="1"/>
</dbReference>
<dbReference type="RefSeq" id="XP_002783209.1">
    <property type="nucleotide sequence ID" value="XM_002783163.1"/>
</dbReference>
<keyword evidence="6" id="KW-0695">RNA-directed DNA polymerase</keyword>
<dbReference type="InterPro" id="IPR008042">
    <property type="entry name" value="Retrotrans_Pao"/>
</dbReference>
<dbReference type="GeneID" id="9061889"/>
<proteinExistence type="predicted"/>
<feature type="region of interest" description="Disordered" evidence="7">
    <location>
        <begin position="86"/>
        <end position="131"/>
    </location>
</feature>
<dbReference type="GO" id="GO:0004190">
    <property type="term" value="F:aspartic-type endopeptidase activity"/>
    <property type="evidence" value="ECO:0007669"/>
    <property type="project" value="InterPro"/>
</dbReference>
<evidence type="ECO:0000256" key="5">
    <source>
        <dbReference type="ARBA" id="ARBA00022801"/>
    </source>
</evidence>
<dbReference type="InParanoid" id="C5KK93"/>
<keyword evidence="1" id="KW-0808">Transferase</keyword>
<dbReference type="PANTHER" id="PTHR37984">
    <property type="entry name" value="PROTEIN CBG26694"/>
    <property type="match status" value="1"/>
</dbReference>
<feature type="region of interest" description="Disordered" evidence="7">
    <location>
        <begin position="728"/>
        <end position="756"/>
    </location>
</feature>
<dbReference type="GO" id="GO:0004519">
    <property type="term" value="F:endonuclease activity"/>
    <property type="evidence" value="ECO:0007669"/>
    <property type="project" value="UniProtKB-KW"/>
</dbReference>
<dbReference type="GO" id="GO:0015074">
    <property type="term" value="P:DNA integration"/>
    <property type="evidence" value="ECO:0007669"/>
    <property type="project" value="InterPro"/>
</dbReference>
<dbReference type="EMBL" id="GG673688">
    <property type="protein sequence ID" value="EER15005.1"/>
    <property type="molecule type" value="Genomic_DNA"/>
</dbReference>
<dbReference type="OrthoDB" id="440387at2759"/>
<dbReference type="Gene3D" id="3.10.10.10">
    <property type="entry name" value="HIV Type 1 Reverse Transcriptase, subunit A, domain 1"/>
    <property type="match status" value="1"/>
</dbReference>